<dbReference type="HOGENOM" id="CLU_2430136_0_0_1"/>
<protein>
    <submittedName>
        <fullName evidence="1">Uncharacterized protein</fullName>
    </submittedName>
</protein>
<dbReference type="OMA" id="YRIYMSI"/>
<dbReference type="Gramene" id="Bo4g182500.1">
    <property type="protein sequence ID" value="Bo4g182500.1"/>
    <property type="gene ID" value="Bo4g182500"/>
</dbReference>
<keyword evidence="2" id="KW-1185">Reference proteome</keyword>
<organism evidence="1 2">
    <name type="scientific">Brassica oleracea var. oleracea</name>
    <dbReference type="NCBI Taxonomy" id="109376"/>
    <lineage>
        <taxon>Eukaryota</taxon>
        <taxon>Viridiplantae</taxon>
        <taxon>Streptophyta</taxon>
        <taxon>Embryophyta</taxon>
        <taxon>Tracheophyta</taxon>
        <taxon>Spermatophyta</taxon>
        <taxon>Magnoliopsida</taxon>
        <taxon>eudicotyledons</taxon>
        <taxon>Gunneridae</taxon>
        <taxon>Pentapetalae</taxon>
        <taxon>rosids</taxon>
        <taxon>malvids</taxon>
        <taxon>Brassicales</taxon>
        <taxon>Brassicaceae</taxon>
        <taxon>Brassiceae</taxon>
        <taxon>Brassica</taxon>
    </lineage>
</organism>
<reference evidence="1 2" key="1">
    <citation type="journal article" date="2014" name="Genome Biol.">
        <title>Transcriptome and methylome profiling reveals relics of genome dominance in the mesopolyploid Brassica oleracea.</title>
        <authorList>
            <person name="Parkin I.A."/>
            <person name="Koh C."/>
            <person name="Tang H."/>
            <person name="Robinson S.J."/>
            <person name="Kagale S."/>
            <person name="Clarke W.E."/>
            <person name="Town C.D."/>
            <person name="Nixon J."/>
            <person name="Krishnakumar V."/>
            <person name="Bidwell S.L."/>
            <person name="Denoeud F."/>
            <person name="Belcram H."/>
            <person name="Links M.G."/>
            <person name="Just J."/>
            <person name="Clarke C."/>
            <person name="Bender T."/>
            <person name="Huebert T."/>
            <person name="Mason A.S."/>
            <person name="Pires J.C."/>
            <person name="Barker G."/>
            <person name="Moore J."/>
            <person name="Walley P.G."/>
            <person name="Manoli S."/>
            <person name="Batley J."/>
            <person name="Edwards D."/>
            <person name="Nelson M.N."/>
            <person name="Wang X."/>
            <person name="Paterson A.H."/>
            <person name="King G."/>
            <person name="Bancroft I."/>
            <person name="Chalhoub B."/>
            <person name="Sharpe A.G."/>
        </authorList>
    </citation>
    <scope>NUCLEOTIDE SEQUENCE</scope>
    <source>
        <strain evidence="1 2">cv. TO1000</strain>
    </source>
</reference>
<reference evidence="1" key="2">
    <citation type="submission" date="2015-03" db="UniProtKB">
        <authorList>
            <consortium name="EnsemblPlants"/>
        </authorList>
    </citation>
    <scope>IDENTIFICATION</scope>
</reference>
<accession>A0A0D3C432</accession>
<evidence type="ECO:0000313" key="1">
    <source>
        <dbReference type="EnsemblPlants" id="Bo4g182500.1"/>
    </source>
</evidence>
<dbReference type="Proteomes" id="UP000032141">
    <property type="component" value="Chromosome C4"/>
</dbReference>
<name>A0A0D3C432_BRAOL</name>
<dbReference type="EnsemblPlants" id="Bo4g182500.1">
    <property type="protein sequence ID" value="Bo4g182500.1"/>
    <property type="gene ID" value="Bo4g182500"/>
</dbReference>
<evidence type="ECO:0000313" key="2">
    <source>
        <dbReference type="Proteomes" id="UP000032141"/>
    </source>
</evidence>
<sequence length="91" mass="10124">MRGRDLETRNVEIKNKSFFLLHSSINVQRAMCRTGLVEYSSSLILSVSREPYLFSYNNGGAAKNWSEENSSSCIKLLTGLCELICLSVGGE</sequence>
<dbReference type="AlphaFoldDB" id="A0A0D3C432"/>
<proteinExistence type="predicted"/>